<keyword evidence="1" id="KW-0560">Oxidoreductase</keyword>
<feature type="active site" evidence="2">
    <location>
        <position position="165"/>
    </location>
</feature>
<dbReference type="OrthoDB" id="1271986at2"/>
<dbReference type="InterPro" id="IPR036291">
    <property type="entry name" value="NAD(P)-bd_dom_sf"/>
</dbReference>
<dbReference type="AlphaFoldDB" id="A0A6P2BQX7"/>
<dbReference type="Gene3D" id="1.10.1040.10">
    <property type="entry name" value="N-(1-d-carboxylethyl)-l-norvaline Dehydrogenase, domain 2"/>
    <property type="match status" value="1"/>
</dbReference>
<dbReference type="InterPro" id="IPR008927">
    <property type="entry name" value="6-PGluconate_DH-like_C_sf"/>
</dbReference>
<comment type="caution">
    <text evidence="5">The sequence shown here is derived from an EMBL/GenBank/DDBJ whole genome shotgun (WGS) entry which is preliminary data.</text>
</comment>
<evidence type="ECO:0000313" key="5">
    <source>
        <dbReference type="EMBL" id="TVZ01370.1"/>
    </source>
</evidence>
<feature type="region of interest" description="Disordered" evidence="3">
    <location>
        <begin position="256"/>
        <end position="276"/>
    </location>
</feature>
<proteinExistence type="predicted"/>
<dbReference type="GO" id="GO:0016491">
    <property type="term" value="F:oxidoreductase activity"/>
    <property type="evidence" value="ECO:0007669"/>
    <property type="project" value="UniProtKB-KW"/>
</dbReference>
<dbReference type="InterPro" id="IPR013328">
    <property type="entry name" value="6PGD_dom2"/>
</dbReference>
<dbReference type="Pfam" id="PF09130">
    <property type="entry name" value="DUF1932"/>
    <property type="match status" value="1"/>
</dbReference>
<evidence type="ECO:0000313" key="6">
    <source>
        <dbReference type="Proteomes" id="UP000460272"/>
    </source>
</evidence>
<evidence type="ECO:0000256" key="1">
    <source>
        <dbReference type="ARBA" id="ARBA00023002"/>
    </source>
</evidence>
<dbReference type="SUPFAM" id="SSF51735">
    <property type="entry name" value="NAD(P)-binding Rossmann-fold domains"/>
    <property type="match status" value="1"/>
</dbReference>
<dbReference type="InterPro" id="IPR015815">
    <property type="entry name" value="HIBADH-related"/>
</dbReference>
<evidence type="ECO:0000259" key="4">
    <source>
        <dbReference type="Pfam" id="PF09130"/>
    </source>
</evidence>
<name>A0A6P2BQX7_9ACTN</name>
<gene>
    <name evidence="5" type="ORF">EAS64_34455</name>
</gene>
<dbReference type="PIRSF" id="PIRSF000103">
    <property type="entry name" value="HIBADH"/>
    <property type="match status" value="1"/>
</dbReference>
<dbReference type="InterPro" id="IPR015814">
    <property type="entry name" value="Pgluconate_DH_NAD-bd_C"/>
</dbReference>
<dbReference type="SUPFAM" id="SSF48179">
    <property type="entry name" value="6-phosphogluconate dehydrogenase C-terminal domain-like"/>
    <property type="match status" value="1"/>
</dbReference>
<dbReference type="Proteomes" id="UP000460272">
    <property type="component" value="Unassembled WGS sequence"/>
</dbReference>
<organism evidence="5 6">
    <name type="scientific">Trebonia kvetii</name>
    <dbReference type="NCBI Taxonomy" id="2480626"/>
    <lineage>
        <taxon>Bacteria</taxon>
        <taxon>Bacillati</taxon>
        <taxon>Actinomycetota</taxon>
        <taxon>Actinomycetes</taxon>
        <taxon>Streptosporangiales</taxon>
        <taxon>Treboniaceae</taxon>
        <taxon>Trebonia</taxon>
    </lineage>
</organism>
<accession>A0A6P2BQX7</accession>
<protein>
    <submittedName>
        <fullName evidence="5">NAD(P)-dependent oxidoreductase</fullName>
    </submittedName>
</protein>
<dbReference type="EMBL" id="RPFW01000007">
    <property type="protein sequence ID" value="TVZ01370.1"/>
    <property type="molecule type" value="Genomic_DNA"/>
</dbReference>
<feature type="domain" description="Phosphogluconate dehydrogenase NAD-binding putative C-terminal" evidence="4">
    <location>
        <begin position="186"/>
        <end position="254"/>
    </location>
</feature>
<dbReference type="Gene3D" id="3.40.50.720">
    <property type="entry name" value="NAD(P)-binding Rossmann-like Domain"/>
    <property type="match status" value="1"/>
</dbReference>
<keyword evidence="6" id="KW-1185">Reference proteome</keyword>
<reference evidence="5 6" key="1">
    <citation type="submission" date="2018-11" db="EMBL/GenBank/DDBJ databases">
        <title>Trebonia kvetii gen.nov., sp.nov., a novel acidophilic actinobacterium, and proposal of the new actinobacterial family Treboniaceae fam. nov.</title>
        <authorList>
            <person name="Rapoport D."/>
            <person name="Sagova-Mareckova M."/>
            <person name="Sedlacek I."/>
            <person name="Provaznik J."/>
            <person name="Kralova S."/>
            <person name="Pavlinic D."/>
            <person name="Benes V."/>
            <person name="Kopecky J."/>
        </authorList>
    </citation>
    <scope>NUCLEOTIDE SEQUENCE [LARGE SCALE GENOMIC DNA]</scope>
    <source>
        <strain evidence="5 6">15Tr583</strain>
    </source>
</reference>
<sequence>MATVGLLHPGEMGAAVGGCLVSVGHEVLWDPAGRSRASTGRALAAELTGAGLDRLIAKSSVILSICPPHAALDVAGQVAAAGYAGIYLDANAISPATAEQVAGIVTAGGATYVDGGIIGPPPEVAGHTRLYLSGPQAAEVQPLFSRSPLDARIAEGPLYAASSVKMAYAAWTKGSSALLLAARAMARASGVERTLLAEWSLSQKALGQQSEAAASTAAAKGWRWVAEMEEIAASMAAAGLPAGFHEAAADLYDRASHAETPASRRPAAPEPPSSAFDTVMSALM</sequence>
<evidence type="ECO:0000256" key="2">
    <source>
        <dbReference type="PIRSR" id="PIRSR000103-1"/>
    </source>
</evidence>
<evidence type="ECO:0000256" key="3">
    <source>
        <dbReference type="SAM" id="MobiDB-lite"/>
    </source>
</evidence>
<dbReference type="RefSeq" id="WP_145859867.1">
    <property type="nucleotide sequence ID" value="NZ_RPFW01000007.1"/>
</dbReference>